<keyword evidence="5" id="KW-0418">Kinase</keyword>
<reference evidence="7 8" key="1">
    <citation type="submission" date="2024-04" db="EMBL/GenBank/DDBJ databases">
        <title>Tritrichomonas musculus Genome.</title>
        <authorList>
            <person name="Alves-Ferreira E."/>
            <person name="Grigg M."/>
            <person name="Lorenzi H."/>
            <person name="Galac M."/>
        </authorList>
    </citation>
    <scope>NUCLEOTIDE SEQUENCE [LARGE SCALE GENOMIC DNA]</scope>
    <source>
        <strain evidence="7 8">EAF2021</strain>
    </source>
</reference>
<keyword evidence="8" id="KW-1185">Reference proteome</keyword>
<feature type="binding site" evidence="4">
    <location>
        <position position="54"/>
    </location>
    <ligand>
        <name>ATP</name>
        <dbReference type="ChEBI" id="CHEBI:30616"/>
    </ligand>
</feature>
<proteinExistence type="inferred from homology"/>
<keyword evidence="5" id="KW-0808">Transferase</keyword>
<accession>A0ABR2HK22</accession>
<feature type="domain" description="Protein kinase" evidence="6">
    <location>
        <begin position="25"/>
        <end position="292"/>
    </location>
</feature>
<dbReference type="Pfam" id="PF00069">
    <property type="entry name" value="Pkinase"/>
    <property type="match status" value="1"/>
</dbReference>
<dbReference type="PROSITE" id="PS50011">
    <property type="entry name" value="PROTEIN_KINASE_DOM"/>
    <property type="match status" value="1"/>
</dbReference>
<keyword evidence="3 4" id="KW-0067">ATP-binding</keyword>
<protein>
    <recommendedName>
        <fullName evidence="1">non-specific serine/threonine protein kinase</fullName>
        <ecNumber evidence="1">2.7.11.1</ecNumber>
    </recommendedName>
</protein>
<dbReference type="InterPro" id="IPR050235">
    <property type="entry name" value="CK1_Ser-Thr_kinase"/>
</dbReference>
<keyword evidence="5" id="KW-0723">Serine/threonine-protein kinase</keyword>
<evidence type="ECO:0000256" key="1">
    <source>
        <dbReference type="ARBA" id="ARBA00012513"/>
    </source>
</evidence>
<evidence type="ECO:0000256" key="2">
    <source>
        <dbReference type="ARBA" id="ARBA00022741"/>
    </source>
</evidence>
<dbReference type="PROSITE" id="PS00107">
    <property type="entry name" value="PROTEIN_KINASE_ATP"/>
    <property type="match status" value="1"/>
</dbReference>
<evidence type="ECO:0000256" key="3">
    <source>
        <dbReference type="ARBA" id="ARBA00022840"/>
    </source>
</evidence>
<organism evidence="7 8">
    <name type="scientific">Tritrichomonas musculus</name>
    <dbReference type="NCBI Taxonomy" id="1915356"/>
    <lineage>
        <taxon>Eukaryota</taxon>
        <taxon>Metamonada</taxon>
        <taxon>Parabasalia</taxon>
        <taxon>Tritrichomonadida</taxon>
        <taxon>Tritrichomonadidae</taxon>
        <taxon>Tritrichomonas</taxon>
    </lineage>
</organism>
<evidence type="ECO:0000259" key="6">
    <source>
        <dbReference type="PROSITE" id="PS50011"/>
    </source>
</evidence>
<dbReference type="InterPro" id="IPR008271">
    <property type="entry name" value="Ser/Thr_kinase_AS"/>
</dbReference>
<dbReference type="Proteomes" id="UP001470230">
    <property type="component" value="Unassembled WGS sequence"/>
</dbReference>
<name>A0ABR2HK22_9EUKA</name>
<dbReference type="PROSITE" id="PS00108">
    <property type="entry name" value="PROTEIN_KINASE_ST"/>
    <property type="match status" value="1"/>
</dbReference>
<dbReference type="InterPro" id="IPR000719">
    <property type="entry name" value="Prot_kinase_dom"/>
</dbReference>
<evidence type="ECO:0000256" key="5">
    <source>
        <dbReference type="RuleBase" id="RU000304"/>
    </source>
</evidence>
<comment type="similarity">
    <text evidence="5">Belongs to the protein kinase superfamily.</text>
</comment>
<dbReference type="EMBL" id="JAPFFF010000027">
    <property type="protein sequence ID" value="KAK8848229.1"/>
    <property type="molecule type" value="Genomic_DNA"/>
</dbReference>
<dbReference type="InterPro" id="IPR017441">
    <property type="entry name" value="Protein_kinase_ATP_BS"/>
</dbReference>
<dbReference type="SUPFAM" id="SSF56112">
    <property type="entry name" value="Protein kinase-like (PK-like)"/>
    <property type="match status" value="1"/>
</dbReference>
<dbReference type="Gene3D" id="1.10.510.10">
    <property type="entry name" value="Transferase(Phosphotransferase) domain 1"/>
    <property type="match status" value="1"/>
</dbReference>
<comment type="caution">
    <text evidence="7">The sequence shown here is derived from an EMBL/GenBank/DDBJ whole genome shotgun (WGS) entry which is preliminary data.</text>
</comment>
<evidence type="ECO:0000256" key="4">
    <source>
        <dbReference type="PROSITE-ProRule" id="PRU10141"/>
    </source>
</evidence>
<dbReference type="PANTHER" id="PTHR11909">
    <property type="entry name" value="CASEIN KINASE-RELATED"/>
    <property type="match status" value="1"/>
</dbReference>
<dbReference type="InterPro" id="IPR011009">
    <property type="entry name" value="Kinase-like_dom_sf"/>
</dbReference>
<evidence type="ECO:0000313" key="7">
    <source>
        <dbReference type="EMBL" id="KAK8848229.1"/>
    </source>
</evidence>
<evidence type="ECO:0000313" key="8">
    <source>
        <dbReference type="Proteomes" id="UP001470230"/>
    </source>
</evidence>
<gene>
    <name evidence="7" type="ORF">M9Y10_019285</name>
</gene>
<dbReference type="SMART" id="SM00220">
    <property type="entry name" value="S_TKc"/>
    <property type="match status" value="1"/>
</dbReference>
<sequence>MLKNNQKTNSNQRDTIPKGTRIGDFEFIQLIGEGGYGKIYDIVKIGFDDHYAIKIEDLSTHKIGLQREIRILKECQVPYKFPQFIESGITADFRFLIMELLGPSLSQISRFLPERSFSKYTVLHVGIHMIECIRTLHSKGYVHRDIKPSNFLVRPDRHNPICLIDFGLARKYISETGEMKPPRNKPGYTGTLRYASINAHEENELSRKDDLISWFYTMIELSTGSLPWPGSDDKLKTIKIKKNIQAQELCKSMVPEFTEIYNMISSLNFEDEPNYDGIIDLLKLSINNQNFVLHMYDWERLNRNDIAKISVIPLDMKGAPSSETEKDHDLNENRCCNIF</sequence>
<keyword evidence="2 4" id="KW-0547">Nucleotide-binding</keyword>
<dbReference type="EC" id="2.7.11.1" evidence="1"/>